<evidence type="ECO:0000313" key="3">
    <source>
        <dbReference type="Proteomes" id="UP000322667"/>
    </source>
</evidence>
<accession>A0A5D2L048</accession>
<evidence type="ECO:0000313" key="2">
    <source>
        <dbReference type="EMBL" id="TYH72352.1"/>
    </source>
</evidence>
<protein>
    <submittedName>
        <fullName evidence="2">Uncharacterized protein</fullName>
    </submittedName>
</protein>
<evidence type="ECO:0000256" key="1">
    <source>
        <dbReference type="SAM" id="MobiDB-lite"/>
    </source>
</evidence>
<proteinExistence type="predicted"/>
<dbReference type="AlphaFoldDB" id="A0A5D2L048"/>
<feature type="region of interest" description="Disordered" evidence="1">
    <location>
        <begin position="1"/>
        <end position="20"/>
    </location>
</feature>
<organism evidence="2 3">
    <name type="scientific">Gossypium tomentosum</name>
    <name type="common">Hawaiian cotton</name>
    <name type="synonym">Gossypium sandvicense</name>
    <dbReference type="NCBI Taxonomy" id="34277"/>
    <lineage>
        <taxon>Eukaryota</taxon>
        <taxon>Viridiplantae</taxon>
        <taxon>Streptophyta</taxon>
        <taxon>Embryophyta</taxon>
        <taxon>Tracheophyta</taxon>
        <taxon>Spermatophyta</taxon>
        <taxon>Magnoliopsida</taxon>
        <taxon>eudicotyledons</taxon>
        <taxon>Gunneridae</taxon>
        <taxon>Pentapetalae</taxon>
        <taxon>rosids</taxon>
        <taxon>malvids</taxon>
        <taxon>Malvales</taxon>
        <taxon>Malvaceae</taxon>
        <taxon>Malvoideae</taxon>
        <taxon>Gossypium</taxon>
    </lineage>
</organism>
<dbReference type="EMBL" id="CM017627">
    <property type="protein sequence ID" value="TYH72352.1"/>
    <property type="molecule type" value="Genomic_DNA"/>
</dbReference>
<reference evidence="2 3" key="1">
    <citation type="submission" date="2019-07" db="EMBL/GenBank/DDBJ databases">
        <title>WGS assembly of Gossypium tomentosum.</title>
        <authorList>
            <person name="Chen Z.J."/>
            <person name="Sreedasyam A."/>
            <person name="Ando A."/>
            <person name="Song Q."/>
            <person name="De L."/>
            <person name="Hulse-Kemp A."/>
            <person name="Ding M."/>
            <person name="Ye W."/>
            <person name="Kirkbride R."/>
            <person name="Jenkins J."/>
            <person name="Plott C."/>
            <person name="Lovell J."/>
            <person name="Lin Y.-M."/>
            <person name="Vaughn R."/>
            <person name="Liu B."/>
            <person name="Li W."/>
            <person name="Simpson S."/>
            <person name="Scheffler B."/>
            <person name="Saski C."/>
            <person name="Grover C."/>
            <person name="Hu G."/>
            <person name="Conover J."/>
            <person name="Carlson J."/>
            <person name="Shu S."/>
            <person name="Boston L."/>
            <person name="Williams M."/>
            <person name="Peterson D."/>
            <person name="Mcgee K."/>
            <person name="Jones D."/>
            <person name="Wendel J."/>
            <person name="Stelly D."/>
            <person name="Grimwood J."/>
            <person name="Schmutz J."/>
        </authorList>
    </citation>
    <scope>NUCLEOTIDE SEQUENCE [LARGE SCALE GENOMIC DNA]</scope>
    <source>
        <strain evidence="2">7179.01</strain>
    </source>
</reference>
<gene>
    <name evidence="2" type="ORF">ES332_D05G249500v1</name>
</gene>
<dbReference type="Proteomes" id="UP000322667">
    <property type="component" value="Chromosome D05"/>
</dbReference>
<sequence>MLASATPNNPRDSLSNSKHAPTLQPLPTTFSLFQQHCSRKVFWCTFMQLKFFLHANYSSSVVICFVDV</sequence>
<keyword evidence="3" id="KW-1185">Reference proteome</keyword>
<name>A0A5D2L048_GOSTO</name>